<proteinExistence type="predicted"/>
<gene>
    <name evidence="3" type="ORF">C1SCF055_LOCUS14946</name>
</gene>
<reference evidence="4" key="2">
    <citation type="submission" date="2024-04" db="EMBL/GenBank/DDBJ databases">
        <authorList>
            <person name="Chen Y."/>
            <person name="Shah S."/>
            <person name="Dougan E. K."/>
            <person name="Thang M."/>
            <person name="Chan C."/>
        </authorList>
    </citation>
    <scope>NUCLEOTIDE SEQUENCE [LARGE SCALE GENOMIC DNA]</scope>
</reference>
<evidence type="ECO:0000256" key="2">
    <source>
        <dbReference type="SAM" id="MobiDB-lite"/>
    </source>
</evidence>
<sequence>MSPTFFHRILPCESVLPRQARAPVRHAWGTGVSERSSLRSSSRSKSASQVHPVHPEVDVAKPKSSKSSQSSKSSKSSKSSWSRIDDALMTEEYLNSFLDCHGFRDARSADRRCGGCFGCREVLYPIHVAARLGDAEVMKLLLAAGVDPAKESSHGYTAAEMAEMEDVEGSHAQVLFLLELAK</sequence>
<dbReference type="PROSITE" id="PS50088">
    <property type="entry name" value="ANK_REPEAT"/>
    <property type="match status" value="1"/>
</dbReference>
<dbReference type="AlphaFoldDB" id="A0A9P1FTE3"/>
<feature type="compositionally biased region" description="Low complexity" evidence="2">
    <location>
        <begin position="33"/>
        <end position="48"/>
    </location>
</feature>
<name>A0A9P1FTE3_9DINO</name>
<dbReference type="Proteomes" id="UP001152797">
    <property type="component" value="Unassembled WGS sequence"/>
</dbReference>
<dbReference type="InterPro" id="IPR002110">
    <property type="entry name" value="Ankyrin_rpt"/>
</dbReference>
<evidence type="ECO:0000313" key="4">
    <source>
        <dbReference type="EMBL" id="CAL1141068.1"/>
    </source>
</evidence>
<evidence type="ECO:0000313" key="6">
    <source>
        <dbReference type="Proteomes" id="UP001152797"/>
    </source>
</evidence>
<dbReference type="OrthoDB" id="1585644at2759"/>
<evidence type="ECO:0000313" key="3">
    <source>
        <dbReference type="EMBL" id="CAI3987693.1"/>
    </source>
</evidence>
<comment type="caution">
    <text evidence="3">The sequence shown here is derived from an EMBL/GenBank/DDBJ whole genome shotgun (WGS) entry which is preliminary data.</text>
</comment>
<dbReference type="Gene3D" id="1.25.40.20">
    <property type="entry name" value="Ankyrin repeat-containing domain"/>
    <property type="match status" value="1"/>
</dbReference>
<dbReference type="PROSITE" id="PS50297">
    <property type="entry name" value="ANK_REP_REGION"/>
    <property type="match status" value="1"/>
</dbReference>
<feature type="region of interest" description="Disordered" evidence="2">
    <location>
        <begin position="27"/>
        <end position="81"/>
    </location>
</feature>
<accession>A0A9P1FTE3</accession>
<dbReference type="InterPro" id="IPR036770">
    <property type="entry name" value="Ankyrin_rpt-contain_sf"/>
</dbReference>
<organism evidence="3">
    <name type="scientific">Cladocopium goreaui</name>
    <dbReference type="NCBI Taxonomy" id="2562237"/>
    <lineage>
        <taxon>Eukaryota</taxon>
        <taxon>Sar</taxon>
        <taxon>Alveolata</taxon>
        <taxon>Dinophyceae</taxon>
        <taxon>Suessiales</taxon>
        <taxon>Symbiodiniaceae</taxon>
        <taxon>Cladocopium</taxon>
    </lineage>
</organism>
<keyword evidence="1" id="KW-0040">ANK repeat</keyword>
<dbReference type="EMBL" id="CAMXCT010001191">
    <property type="protein sequence ID" value="CAI3987693.1"/>
    <property type="molecule type" value="Genomic_DNA"/>
</dbReference>
<dbReference type="Pfam" id="PF00023">
    <property type="entry name" value="Ank"/>
    <property type="match status" value="1"/>
</dbReference>
<evidence type="ECO:0000313" key="5">
    <source>
        <dbReference type="EMBL" id="CAL4775005.1"/>
    </source>
</evidence>
<evidence type="ECO:0000256" key="1">
    <source>
        <dbReference type="PROSITE-ProRule" id="PRU00023"/>
    </source>
</evidence>
<feature type="compositionally biased region" description="Low complexity" evidence="2">
    <location>
        <begin position="65"/>
        <end position="81"/>
    </location>
</feature>
<dbReference type="SUPFAM" id="SSF48403">
    <property type="entry name" value="Ankyrin repeat"/>
    <property type="match status" value="1"/>
</dbReference>
<dbReference type="EMBL" id="CAMXCT020001191">
    <property type="protein sequence ID" value="CAL1141068.1"/>
    <property type="molecule type" value="Genomic_DNA"/>
</dbReference>
<keyword evidence="6" id="KW-1185">Reference proteome</keyword>
<feature type="repeat" description="ANK" evidence="1">
    <location>
        <begin position="121"/>
        <end position="153"/>
    </location>
</feature>
<dbReference type="EMBL" id="CAMXCT030001191">
    <property type="protein sequence ID" value="CAL4775005.1"/>
    <property type="molecule type" value="Genomic_DNA"/>
</dbReference>
<reference evidence="3" key="1">
    <citation type="submission" date="2022-10" db="EMBL/GenBank/DDBJ databases">
        <authorList>
            <person name="Chen Y."/>
            <person name="Dougan E. K."/>
            <person name="Chan C."/>
            <person name="Rhodes N."/>
            <person name="Thang M."/>
        </authorList>
    </citation>
    <scope>NUCLEOTIDE SEQUENCE</scope>
</reference>
<protein>
    <submittedName>
        <fullName evidence="5">NADPH-dependent diflavin oxidoreductase 1</fullName>
    </submittedName>
</protein>